<comment type="caution">
    <text evidence="1">The sequence shown here is derived from an EMBL/GenBank/DDBJ whole genome shotgun (WGS) entry which is preliminary data.</text>
</comment>
<dbReference type="AlphaFoldDB" id="A0A8H7DAE1"/>
<dbReference type="Proteomes" id="UP000620124">
    <property type="component" value="Unassembled WGS sequence"/>
</dbReference>
<name>A0A8H7DAE1_9AGAR</name>
<evidence type="ECO:0000313" key="2">
    <source>
        <dbReference type="Proteomes" id="UP000620124"/>
    </source>
</evidence>
<keyword evidence="2" id="KW-1185">Reference proteome</keyword>
<sequence>MFRPARLVQSSAEFKPSCGSKPIDAGGSDRLERITVTLLWGHNTNIRMDIPLLSNPDFCGPNWMVLPGGGLQPKSLVTLKSLLSDRALTVKRPRQQPPSLIFTLPAEMLAEMFLQATAGDQDPSSMLIPMHFHFVLTQVCALWRAVAIHTPSLWCRVVLHLGGRTSGFGGITNLAKTCFERSRELPLALIITSSVEDSSTIPNLSMDLVLPVRHRIRHLELTLPVIFTESLFKLPRNSLKSLITISVTATVSGNDGPWFRSMSALDGAPLLESVKLSCARTPRARLQWQRAEERFDPYLAMLPWDRLTELMIRDLEVRHEDALYALELTTSLVRCAIDLKIIPPMAPPVIAFTPAGIAFPAPAPAEPERPPKSPKPITIPALLTLSLAVSGHNSAPSFFDRLILPSLESLSIKYKDRQDLPCATLTQMQTRSGSGFSLRKLTLANRTGDNVIPFLERGLAEALTLKVKPDDGSSGSSLLPNLRLLSLAGRWAEEKPPATWALATKAVVEMVRSRRRRRLTQDLNASPTSTQLLEGFIFGSMASVPPKKLARFEKWRSEGMQIRTVYIPPERRHLLRQDYLNTVLWQEDGEL</sequence>
<organism evidence="1 2">
    <name type="scientific">Mycena venus</name>
    <dbReference type="NCBI Taxonomy" id="2733690"/>
    <lineage>
        <taxon>Eukaryota</taxon>
        <taxon>Fungi</taxon>
        <taxon>Dikarya</taxon>
        <taxon>Basidiomycota</taxon>
        <taxon>Agaricomycotina</taxon>
        <taxon>Agaricomycetes</taxon>
        <taxon>Agaricomycetidae</taxon>
        <taxon>Agaricales</taxon>
        <taxon>Marasmiineae</taxon>
        <taxon>Mycenaceae</taxon>
        <taxon>Mycena</taxon>
    </lineage>
</organism>
<reference evidence="1" key="1">
    <citation type="submission" date="2020-05" db="EMBL/GenBank/DDBJ databases">
        <title>Mycena genomes resolve the evolution of fungal bioluminescence.</title>
        <authorList>
            <person name="Tsai I.J."/>
        </authorList>
    </citation>
    <scope>NUCLEOTIDE SEQUENCE</scope>
    <source>
        <strain evidence="1">CCC161011</strain>
    </source>
</reference>
<gene>
    <name evidence="1" type="ORF">MVEN_00348300</name>
</gene>
<proteinExistence type="predicted"/>
<accession>A0A8H7DAE1</accession>
<dbReference type="EMBL" id="JACAZI010000003">
    <property type="protein sequence ID" value="KAF7364783.1"/>
    <property type="molecule type" value="Genomic_DNA"/>
</dbReference>
<dbReference type="OrthoDB" id="3028682at2759"/>
<protein>
    <submittedName>
        <fullName evidence="1">F-box domain-containing protein</fullName>
    </submittedName>
</protein>
<evidence type="ECO:0000313" key="1">
    <source>
        <dbReference type="EMBL" id="KAF7364783.1"/>
    </source>
</evidence>